<gene>
    <name evidence="2" type="ORF">SDC9_185792</name>
</gene>
<protein>
    <submittedName>
        <fullName evidence="2">Uncharacterized protein</fullName>
    </submittedName>
</protein>
<name>A0A645HGV0_9ZZZZ</name>
<accession>A0A645HGV0</accession>
<feature type="compositionally biased region" description="Basic and acidic residues" evidence="1">
    <location>
        <begin position="182"/>
        <end position="209"/>
    </location>
</feature>
<comment type="caution">
    <text evidence="2">The sequence shown here is derived from an EMBL/GenBank/DDBJ whole genome shotgun (WGS) entry which is preliminary data.</text>
</comment>
<feature type="region of interest" description="Disordered" evidence="1">
    <location>
        <begin position="27"/>
        <end position="63"/>
    </location>
</feature>
<evidence type="ECO:0000256" key="1">
    <source>
        <dbReference type="SAM" id="MobiDB-lite"/>
    </source>
</evidence>
<proteinExistence type="predicted"/>
<dbReference type="AlphaFoldDB" id="A0A645HGV0"/>
<organism evidence="2">
    <name type="scientific">bioreactor metagenome</name>
    <dbReference type="NCBI Taxonomy" id="1076179"/>
    <lineage>
        <taxon>unclassified sequences</taxon>
        <taxon>metagenomes</taxon>
        <taxon>ecological metagenomes</taxon>
    </lineage>
</organism>
<feature type="region of interest" description="Disordered" evidence="1">
    <location>
        <begin position="180"/>
        <end position="216"/>
    </location>
</feature>
<reference evidence="2" key="1">
    <citation type="submission" date="2019-08" db="EMBL/GenBank/DDBJ databases">
        <authorList>
            <person name="Kucharzyk K."/>
            <person name="Murdoch R.W."/>
            <person name="Higgins S."/>
            <person name="Loffler F."/>
        </authorList>
    </citation>
    <scope>NUCLEOTIDE SEQUENCE</scope>
</reference>
<evidence type="ECO:0000313" key="2">
    <source>
        <dbReference type="EMBL" id="MPN38268.1"/>
    </source>
</evidence>
<sequence>MAKVSPILTTVPTLTCKNLRAIRSDNSSSLATSTTRTGSSGSPSKRSAMVPNKGEISSILPLPGERTSYSRPSIITPASTCPVSTMSPTFTIAIWFIICGGKPSCSVTGMTMGSTGCNLVSATKVCGKTNCPFSTKTLPISGRTLRKDSRRGIIGFHLLYSMKLATEQIACAEPPIASPIGVRDRANPPEYRHAHPELFSETTSRDRFRSSTSNAR</sequence>
<feature type="compositionally biased region" description="Low complexity" evidence="1">
    <location>
        <begin position="27"/>
        <end position="48"/>
    </location>
</feature>
<dbReference type="EMBL" id="VSSQ01093391">
    <property type="protein sequence ID" value="MPN38268.1"/>
    <property type="molecule type" value="Genomic_DNA"/>
</dbReference>